<evidence type="ECO:0000259" key="2">
    <source>
        <dbReference type="Pfam" id="PF08303"/>
    </source>
</evidence>
<dbReference type="OrthoDB" id="276239at2759"/>
<feature type="domain" description="tRNA ligase kinase" evidence="2">
    <location>
        <begin position="467"/>
        <end position="613"/>
    </location>
</feature>
<organism evidence="4 5">
    <name type="scientific">Trichosporon asahii var. asahii (strain ATCC 90039 / CBS 2479 / JCM 2466 / KCTC 7840 / NBRC 103889/ NCYC 2677 / UAMH 7654)</name>
    <name type="common">Yeast</name>
    <dbReference type="NCBI Taxonomy" id="1186058"/>
    <lineage>
        <taxon>Eukaryota</taxon>
        <taxon>Fungi</taxon>
        <taxon>Dikarya</taxon>
        <taxon>Basidiomycota</taxon>
        <taxon>Agaricomycotina</taxon>
        <taxon>Tremellomycetes</taxon>
        <taxon>Trichosporonales</taxon>
        <taxon>Trichosporonaceae</taxon>
        <taxon>Trichosporon</taxon>
    </lineage>
</organism>
<dbReference type="EMBL" id="ALBS01000167">
    <property type="protein sequence ID" value="EJT49566.1"/>
    <property type="molecule type" value="Genomic_DNA"/>
</dbReference>
<evidence type="ECO:0000259" key="3">
    <source>
        <dbReference type="Pfam" id="PF09511"/>
    </source>
</evidence>
<evidence type="ECO:0000313" key="5">
    <source>
        <dbReference type="Proteomes" id="UP000002748"/>
    </source>
</evidence>
<reference evidence="4 5" key="1">
    <citation type="journal article" date="2012" name="Eukaryot. Cell">
        <title>Draft genome sequence of CBS 2479, the standard type strain of Trichosporon asahii.</title>
        <authorList>
            <person name="Yang R.Y."/>
            <person name="Li H.T."/>
            <person name="Zhu H."/>
            <person name="Zhou G.P."/>
            <person name="Wang M."/>
            <person name="Wang L."/>
        </authorList>
    </citation>
    <scope>NUCLEOTIDE SEQUENCE [LARGE SCALE GENOMIC DNA]</scope>
    <source>
        <strain evidence="5">ATCC 90039 / CBS 2479 / JCM 2466 / KCTC 7840 / NCYC 2677 / UAMH 7654</strain>
    </source>
</reference>
<dbReference type="InterPro" id="IPR027417">
    <property type="entry name" value="P-loop_NTPase"/>
</dbReference>
<dbReference type="GO" id="GO:0005634">
    <property type="term" value="C:nucleus"/>
    <property type="evidence" value="ECO:0007669"/>
    <property type="project" value="TreeGrafter"/>
</dbReference>
<dbReference type="SUPFAM" id="SSF52540">
    <property type="entry name" value="P-loop containing nucleoside triphosphate hydrolases"/>
    <property type="match status" value="1"/>
</dbReference>
<dbReference type="Pfam" id="PF08302">
    <property type="entry name" value="tRNA_lig_CPD"/>
    <property type="match status" value="1"/>
</dbReference>
<dbReference type="GO" id="GO:0003972">
    <property type="term" value="F:RNA ligase (ATP) activity"/>
    <property type="evidence" value="ECO:0007669"/>
    <property type="project" value="InterPro"/>
</dbReference>
<dbReference type="KEGG" id="tasa:A1Q1_01281"/>
<dbReference type="GeneID" id="25984795"/>
<dbReference type="Gene3D" id="3.40.50.300">
    <property type="entry name" value="P-loop containing nucleotide triphosphate hydrolases"/>
    <property type="match status" value="1"/>
</dbReference>
<accession>J5T7F1</accession>
<protein>
    <submittedName>
        <fullName evidence="4">tRNA ligase,putative, Trl1p</fullName>
    </submittedName>
</protein>
<feature type="domain" description="tRNA ligase phosphodiesterase" evidence="1">
    <location>
        <begin position="675"/>
        <end position="842"/>
    </location>
</feature>
<dbReference type="HOGENOM" id="CLU_010316_0_0_1"/>
<name>J5T7F1_TRIAS</name>
<dbReference type="Proteomes" id="UP000002748">
    <property type="component" value="Unassembled WGS sequence"/>
</dbReference>
<evidence type="ECO:0000313" key="4">
    <source>
        <dbReference type="EMBL" id="EJT49566.1"/>
    </source>
</evidence>
<dbReference type="PANTHER" id="PTHR32004:SF1">
    <property type="entry name" value="TRNA LIGASE"/>
    <property type="match status" value="1"/>
</dbReference>
<dbReference type="Pfam" id="PF08303">
    <property type="entry name" value="tRNA_lig_kinase"/>
    <property type="match status" value="1"/>
</dbReference>
<dbReference type="GO" id="GO:0006388">
    <property type="term" value="P:tRNA splicing, via endonucleolytic cleavage and ligation"/>
    <property type="evidence" value="ECO:0007669"/>
    <property type="project" value="InterPro"/>
</dbReference>
<gene>
    <name evidence="4" type="ORF">A1Q1_01281</name>
</gene>
<dbReference type="GO" id="GO:0005524">
    <property type="term" value="F:ATP binding"/>
    <property type="evidence" value="ECO:0007669"/>
    <property type="project" value="InterPro"/>
</dbReference>
<proteinExistence type="predicted"/>
<dbReference type="InterPro" id="IPR015966">
    <property type="entry name" value="tRNA_lig_kin_fungi"/>
</dbReference>
<comment type="caution">
    <text evidence="4">The sequence shown here is derived from an EMBL/GenBank/DDBJ whole genome shotgun (WGS) entry which is preliminary data.</text>
</comment>
<dbReference type="PANTHER" id="PTHR32004">
    <property type="entry name" value="TRNA LIGASE"/>
    <property type="match status" value="1"/>
</dbReference>
<dbReference type="AlphaFoldDB" id="J5T7F1"/>
<evidence type="ECO:0000259" key="1">
    <source>
        <dbReference type="Pfam" id="PF08302"/>
    </source>
</evidence>
<dbReference type="RefSeq" id="XP_014179829.1">
    <property type="nucleotide sequence ID" value="XM_014324354.1"/>
</dbReference>
<dbReference type="Pfam" id="PF09511">
    <property type="entry name" value="RNA_lig_T4_1"/>
    <property type="match status" value="1"/>
</dbReference>
<dbReference type="InterPro" id="IPR019039">
    <property type="entry name" value="T4-Rnl1-like_N"/>
</dbReference>
<keyword evidence="4" id="KW-0436">Ligase</keyword>
<dbReference type="VEuPathDB" id="FungiDB:A1Q1_01281"/>
<dbReference type="InterPro" id="IPR015965">
    <property type="entry name" value="tRNA_lig_PDEase"/>
</dbReference>
<sequence length="884" mass="98482">MTASSSSSTVMDPYPAAVPDLLDALRALRRNNPKATRSNIHIYPARLYAPNDPSQSDRRLTSWKMTEHMYFRKDNGFPTLARGLFTEEVQPGAVPEAALETLGDEYAERIVARGYDKFFNIDEMTWTTSNGCLIMISALSPTHLVVASKHSLGTTTEEATTVADVTQSLKDTKLDDKKTEEAKDESSARAHAEVGREWVARTLKKSGKTCEELAQRLWDENLTAVLELCDDSFEEHVIATPEYWTGLHLHGLNYNQPHFSTKSPEDVTAFANEFGFIPTKHVTLNSVAEVRKFANEVAETGSWQGDMIEGFVVRSTVKEVEGHESSKPPYRPGAPFFFKIKFEEPYLLYRQFRETTRAMLPLMDKKITPVKEAEIWKKVKAKTRRPEVGVYAEWCADMMKEEPSLFANYERGVVRVRERFLKWIEGDGKKTWDLAQAGEWKAGMDKAAEASKAAREAERESLPKKWVVVPVAVPGCGKTTLGLALGKLFGFAHTQSDDILSKKTAPTFKRNIVELLKTNHVVYADRNNHIDKHYIELSGLADEKTFAKTLKPYHVKYIFVTWNIDDNPFHKLLRLCSERVVNRGENHQTLRPDLTVEAEHEAVVANFLHNFTTPNPLYYDEQIVVDVEDTPRAALGKVVDSLVKILDLPRPSEGDIDGALAAVSDYKVTTPYHAPARVGKAVRYFGLAPEIDINAVVDDALQTPMAPAASESATKFMTSLREKGRVTQRPHITLSHNKNVAAEKEAAEEGAAPGPQQIAWETCTALAEARISPFYDFDVTHLAWDDRTMALVVGNLRPQETSDREKGAALVLPEEVEINLHVTVGTQSEEISAFESRGVVRTAREAIAKGVQSGEGGESTEGGGAVHWVKVGPLKGSGRVRGMY</sequence>
<feature type="domain" description="T4 RNA ligase 1-like N-terminal" evidence="3">
    <location>
        <begin position="81"/>
        <end position="347"/>
    </location>
</feature>